<comment type="similarity">
    <text evidence="1">Belongs to the LOR family.</text>
</comment>
<evidence type="ECO:0000256" key="1">
    <source>
        <dbReference type="ARBA" id="ARBA00005437"/>
    </source>
</evidence>
<dbReference type="Pfam" id="PF04525">
    <property type="entry name" value="LOR"/>
    <property type="match status" value="1"/>
</dbReference>
<proteinExistence type="inferred from homology"/>
<gene>
    <name evidence="2" type="ORF">N7494_002912</name>
</gene>
<dbReference type="InterPro" id="IPR007612">
    <property type="entry name" value="LOR"/>
</dbReference>
<dbReference type="Gene3D" id="2.40.160.200">
    <property type="entry name" value="LURP1-related"/>
    <property type="match status" value="1"/>
</dbReference>
<comment type="caution">
    <text evidence="2">The sequence shown here is derived from an EMBL/GenBank/DDBJ whole genome shotgun (WGS) entry which is preliminary data.</text>
</comment>
<dbReference type="EMBL" id="JAQIZZ010000002">
    <property type="protein sequence ID" value="KAJ5553534.1"/>
    <property type="molecule type" value="Genomic_DNA"/>
</dbReference>
<protein>
    <submittedName>
        <fullName evidence="2">Uncharacterized protein</fullName>
    </submittedName>
</protein>
<accession>A0AAD6D4U8</accession>
<dbReference type="Proteomes" id="UP001220324">
    <property type="component" value="Unassembled WGS sequence"/>
</dbReference>
<evidence type="ECO:0000313" key="3">
    <source>
        <dbReference type="Proteomes" id="UP001220324"/>
    </source>
</evidence>
<evidence type="ECO:0000313" key="2">
    <source>
        <dbReference type="EMBL" id="KAJ5553534.1"/>
    </source>
</evidence>
<dbReference type="SUPFAM" id="SSF54518">
    <property type="entry name" value="Tubby C-terminal domain-like"/>
    <property type="match status" value="1"/>
</dbReference>
<reference evidence="2 3" key="1">
    <citation type="journal article" date="2023" name="IMA Fungus">
        <title>Comparative genomic study of the Penicillium genus elucidates a diverse pangenome and 15 lateral gene transfer events.</title>
        <authorList>
            <person name="Petersen C."/>
            <person name="Sorensen T."/>
            <person name="Nielsen M.R."/>
            <person name="Sondergaard T.E."/>
            <person name="Sorensen J.L."/>
            <person name="Fitzpatrick D.A."/>
            <person name="Frisvad J.C."/>
            <person name="Nielsen K.L."/>
        </authorList>
    </citation>
    <scope>NUCLEOTIDE SEQUENCE [LARGE SCALE GENOMIC DNA]</scope>
    <source>
        <strain evidence="2 3">IBT 35679</strain>
    </source>
</reference>
<dbReference type="InterPro" id="IPR038595">
    <property type="entry name" value="LOR_sf"/>
</dbReference>
<dbReference type="AlphaFoldDB" id="A0AAD6D4U8"/>
<sequence>MTLRSRSVQSPLYPIGLRSDHIAEFERLLWIEPKYDPASADEYIIKFDSDDSTLITVTGKCYYRNRPVREFRDASGLPMFEVRRGGWHWLTPAWRIRLPGNETGHLACVKPVGWRSEFDLTFRNALAPDVKNDDEKMVTLEVRYASPFCGFGIWVGGRKVADVRQSMERNRTIRSMLGGPSYNPPRAIMEVLVADGFDFSLASLCAIILCDEHFRSTPPSIFETQERAKRLNPKMVS</sequence>
<name>A0AAD6D4U8_9EURO</name>
<keyword evidence="3" id="KW-1185">Reference proteome</keyword>
<dbReference type="InterPro" id="IPR025659">
    <property type="entry name" value="Tubby-like_C"/>
</dbReference>
<organism evidence="2 3">
    <name type="scientific">Penicillium frequentans</name>
    <dbReference type="NCBI Taxonomy" id="3151616"/>
    <lineage>
        <taxon>Eukaryota</taxon>
        <taxon>Fungi</taxon>
        <taxon>Dikarya</taxon>
        <taxon>Ascomycota</taxon>
        <taxon>Pezizomycotina</taxon>
        <taxon>Eurotiomycetes</taxon>
        <taxon>Eurotiomycetidae</taxon>
        <taxon>Eurotiales</taxon>
        <taxon>Aspergillaceae</taxon>
        <taxon>Penicillium</taxon>
    </lineage>
</organism>